<dbReference type="RefSeq" id="WP_162355222.1">
    <property type="nucleotide sequence ID" value="NZ_CP048209.1"/>
</dbReference>
<dbReference type="EMBL" id="CP048209">
    <property type="protein sequence ID" value="QHT59154.1"/>
    <property type="molecule type" value="Genomic_DNA"/>
</dbReference>
<sequence length="96" mass="10801">MMETRQQILFLHSTTPDLKSPVIAWSLYDGAAAEDALQMNTGDASVPPYKSVLHAMRDGWNVLQVPALPHYPSGQEHDTGHLPYEYVMERKVAIHE</sequence>
<dbReference type="AlphaFoldDB" id="A0A6C0FV15"/>
<evidence type="ECO:0000313" key="2">
    <source>
        <dbReference type="Proteomes" id="UP000476064"/>
    </source>
</evidence>
<keyword evidence="2" id="KW-1185">Reference proteome</keyword>
<dbReference type="KEGG" id="plyc:GXP70_03695"/>
<organism evidence="1 2">
    <name type="scientific">Paenibacillus lycopersici</name>
    <dbReference type="NCBI Taxonomy" id="2704462"/>
    <lineage>
        <taxon>Bacteria</taxon>
        <taxon>Bacillati</taxon>
        <taxon>Bacillota</taxon>
        <taxon>Bacilli</taxon>
        <taxon>Bacillales</taxon>
        <taxon>Paenibacillaceae</taxon>
        <taxon>Paenibacillus</taxon>
    </lineage>
</organism>
<gene>
    <name evidence="1" type="ORF">GXP70_03695</name>
</gene>
<evidence type="ECO:0000313" key="1">
    <source>
        <dbReference type="EMBL" id="QHT59154.1"/>
    </source>
</evidence>
<reference evidence="1 2" key="1">
    <citation type="submission" date="2020-01" db="EMBL/GenBank/DDBJ databases">
        <title>Paenibacillus sp. nov., isolated from tomato rhizosphere.</title>
        <authorList>
            <person name="Weon H.-Y."/>
            <person name="Lee S.A."/>
        </authorList>
    </citation>
    <scope>NUCLEOTIDE SEQUENCE [LARGE SCALE GENOMIC DNA]</scope>
    <source>
        <strain evidence="1 2">12200R-189</strain>
    </source>
</reference>
<accession>A0A6C0FV15</accession>
<proteinExistence type="predicted"/>
<name>A0A6C0FV15_9BACL</name>
<dbReference type="Proteomes" id="UP000476064">
    <property type="component" value="Chromosome"/>
</dbReference>
<protein>
    <submittedName>
        <fullName evidence="1">Uncharacterized protein</fullName>
    </submittedName>
</protein>